<sequence length="421" mass="49114">MSSNIDSAADQVGISPNYAMPKTHAVLLDSNAILKIENARLKREIEIVRTNIKNTTKDHDDHRQMHDAVVAQFQNRLQLEKDEVKIQRRERDKVEEDCRSLRAEVHKLQVHQIDSNIAAKQEANRFKGLVVHMQPEDQTMEPKKEKEEPSTCARSLSPSELSRSMQELNLAPTRKESIAKMENEVAKMKETRLREIEDEVAKLKGDATDAINIEKDNARHDIRMVQQEKKDFQEEKKNFQQEKKDFQQEKKDFQQEKERIRNTASSTTPTTNPSPPPTAIVPIFPALVQYLDARNASRIDRSTPAGHQQSYDELYSEFKRFTEDLIAFIYYFHREIEERFPKPPATVYARFEIKFNADGEPYNILPRDIGFDIAYLGELCEKYRQQVEWQIRNVADPEKRMRGLEEMYEEFKGSNGTNEEL</sequence>
<dbReference type="Proteomes" id="UP000799771">
    <property type="component" value="Unassembled WGS sequence"/>
</dbReference>
<name>A0A6A5ZY19_9PLEO</name>
<feature type="region of interest" description="Disordered" evidence="2">
    <location>
        <begin position="135"/>
        <end position="164"/>
    </location>
</feature>
<feature type="non-terminal residue" evidence="3">
    <location>
        <position position="421"/>
    </location>
</feature>
<keyword evidence="4" id="KW-1185">Reference proteome</keyword>
<feature type="compositionally biased region" description="Basic and acidic residues" evidence="2">
    <location>
        <begin position="230"/>
        <end position="261"/>
    </location>
</feature>
<dbReference type="RefSeq" id="XP_033518188.1">
    <property type="nucleotide sequence ID" value="XM_033673167.1"/>
</dbReference>
<accession>A0A6A5ZY19</accession>
<organism evidence="3 4">
    <name type="scientific">Dothidotthia symphoricarpi CBS 119687</name>
    <dbReference type="NCBI Taxonomy" id="1392245"/>
    <lineage>
        <taxon>Eukaryota</taxon>
        <taxon>Fungi</taxon>
        <taxon>Dikarya</taxon>
        <taxon>Ascomycota</taxon>
        <taxon>Pezizomycotina</taxon>
        <taxon>Dothideomycetes</taxon>
        <taxon>Pleosporomycetidae</taxon>
        <taxon>Pleosporales</taxon>
        <taxon>Dothidotthiaceae</taxon>
        <taxon>Dothidotthia</taxon>
    </lineage>
</organism>
<keyword evidence="1" id="KW-0175">Coiled coil</keyword>
<evidence type="ECO:0000256" key="1">
    <source>
        <dbReference type="SAM" id="Coils"/>
    </source>
</evidence>
<reference evidence="3" key="1">
    <citation type="journal article" date="2020" name="Stud. Mycol.">
        <title>101 Dothideomycetes genomes: a test case for predicting lifestyles and emergence of pathogens.</title>
        <authorList>
            <person name="Haridas S."/>
            <person name="Albert R."/>
            <person name="Binder M."/>
            <person name="Bloem J."/>
            <person name="Labutti K."/>
            <person name="Salamov A."/>
            <person name="Andreopoulos B."/>
            <person name="Baker S."/>
            <person name="Barry K."/>
            <person name="Bills G."/>
            <person name="Bluhm B."/>
            <person name="Cannon C."/>
            <person name="Castanera R."/>
            <person name="Culley D."/>
            <person name="Daum C."/>
            <person name="Ezra D."/>
            <person name="Gonzalez J."/>
            <person name="Henrissat B."/>
            <person name="Kuo A."/>
            <person name="Liang C."/>
            <person name="Lipzen A."/>
            <person name="Lutzoni F."/>
            <person name="Magnuson J."/>
            <person name="Mondo S."/>
            <person name="Nolan M."/>
            <person name="Ohm R."/>
            <person name="Pangilinan J."/>
            <person name="Park H.-J."/>
            <person name="Ramirez L."/>
            <person name="Alfaro M."/>
            <person name="Sun H."/>
            <person name="Tritt A."/>
            <person name="Yoshinaga Y."/>
            <person name="Zwiers L.-H."/>
            <person name="Turgeon B."/>
            <person name="Goodwin S."/>
            <person name="Spatafora J."/>
            <person name="Crous P."/>
            <person name="Grigoriev I."/>
        </authorList>
    </citation>
    <scope>NUCLEOTIDE SEQUENCE</scope>
    <source>
        <strain evidence="3">CBS 119687</strain>
    </source>
</reference>
<evidence type="ECO:0000313" key="4">
    <source>
        <dbReference type="Proteomes" id="UP000799771"/>
    </source>
</evidence>
<evidence type="ECO:0000313" key="3">
    <source>
        <dbReference type="EMBL" id="KAF2123794.1"/>
    </source>
</evidence>
<feature type="region of interest" description="Disordered" evidence="2">
    <location>
        <begin position="230"/>
        <end position="279"/>
    </location>
</feature>
<dbReference type="EMBL" id="ML977522">
    <property type="protein sequence ID" value="KAF2123794.1"/>
    <property type="molecule type" value="Genomic_DNA"/>
</dbReference>
<evidence type="ECO:0000256" key="2">
    <source>
        <dbReference type="SAM" id="MobiDB-lite"/>
    </source>
</evidence>
<proteinExistence type="predicted"/>
<feature type="compositionally biased region" description="Polar residues" evidence="2">
    <location>
        <begin position="152"/>
        <end position="164"/>
    </location>
</feature>
<feature type="coiled-coil region" evidence="1">
    <location>
        <begin position="31"/>
        <end position="111"/>
    </location>
</feature>
<dbReference type="GeneID" id="54413599"/>
<gene>
    <name evidence="3" type="ORF">P153DRAFT_435730</name>
</gene>
<feature type="compositionally biased region" description="Basic and acidic residues" evidence="2">
    <location>
        <begin position="140"/>
        <end position="149"/>
    </location>
</feature>
<dbReference type="AlphaFoldDB" id="A0A6A5ZY19"/>
<protein>
    <submittedName>
        <fullName evidence="3">Uncharacterized protein</fullName>
    </submittedName>
</protein>
<feature type="compositionally biased region" description="Low complexity" evidence="2">
    <location>
        <begin position="262"/>
        <end position="271"/>
    </location>
</feature>